<keyword evidence="11" id="KW-0175">Coiled coil</keyword>
<organism evidence="13 14">
    <name type="scientific">Lagenidium giganteum</name>
    <dbReference type="NCBI Taxonomy" id="4803"/>
    <lineage>
        <taxon>Eukaryota</taxon>
        <taxon>Sar</taxon>
        <taxon>Stramenopiles</taxon>
        <taxon>Oomycota</taxon>
        <taxon>Peronosporomycetes</taxon>
        <taxon>Pythiales</taxon>
        <taxon>Pythiaceae</taxon>
    </lineage>
</organism>
<comment type="similarity">
    <text evidence="3">Belongs to the PHAX family.</text>
</comment>
<reference evidence="13" key="2">
    <citation type="journal article" date="2023" name="Microbiol Resour">
        <title>Decontamination and Annotation of the Draft Genome Sequence of the Oomycete Lagenidium giganteum ARSEF 373.</title>
        <authorList>
            <person name="Morgan W.R."/>
            <person name="Tartar A."/>
        </authorList>
    </citation>
    <scope>NUCLEOTIDE SEQUENCE</scope>
    <source>
        <strain evidence="13">ARSEF 373</strain>
    </source>
</reference>
<sequence>MPSAADMPRVMAQLLREKKQALLHRVVRIVGPKISWKVLQETLRREREGGMEVNAFESGAPGRFLVVDEQTKELKPRRRTTGGVFFTLLREHVSKEEYRQIYEEEVKKKRELKNKIKFQRRQRTEKELSALGFDDLAIAQEADALGVTQDHVPSAGTSLCEDELDHAMLSCEEGEVDAATAPIDTVSDPTAIASI</sequence>
<accession>A0AAV2Z113</accession>
<evidence type="ECO:0000256" key="3">
    <source>
        <dbReference type="ARBA" id="ARBA00006094"/>
    </source>
</evidence>
<dbReference type="InterPro" id="IPR039047">
    <property type="entry name" value="PHAX"/>
</dbReference>
<evidence type="ECO:0000256" key="10">
    <source>
        <dbReference type="ARBA" id="ARBA00030834"/>
    </source>
</evidence>
<evidence type="ECO:0000256" key="5">
    <source>
        <dbReference type="ARBA" id="ARBA00022448"/>
    </source>
</evidence>
<evidence type="ECO:0000256" key="4">
    <source>
        <dbReference type="ARBA" id="ARBA00016856"/>
    </source>
</evidence>
<comment type="caution">
    <text evidence="13">The sequence shown here is derived from an EMBL/GenBank/DDBJ whole genome shotgun (WGS) entry which is preliminary data.</text>
</comment>
<feature type="coiled-coil region" evidence="11">
    <location>
        <begin position="95"/>
        <end position="129"/>
    </location>
</feature>
<keyword evidence="14" id="KW-1185">Reference proteome</keyword>
<dbReference type="PANTHER" id="PTHR13135">
    <property type="entry name" value="CYTOSOLIC RESINIFERATOXIN BINDING PROTEIN RBP-26"/>
    <property type="match status" value="1"/>
</dbReference>
<evidence type="ECO:0000256" key="7">
    <source>
        <dbReference type="ARBA" id="ARBA00022884"/>
    </source>
</evidence>
<comment type="subcellular location">
    <subcellularLocation>
        <location evidence="2">Cytoplasm</location>
    </subcellularLocation>
    <subcellularLocation>
        <location evidence="1">Nucleus</location>
    </subcellularLocation>
</comment>
<dbReference type="Proteomes" id="UP001146120">
    <property type="component" value="Unassembled WGS sequence"/>
</dbReference>
<dbReference type="Gene3D" id="1.10.10.1440">
    <property type="entry name" value="PHAX RNA-binding domain"/>
    <property type="match status" value="1"/>
</dbReference>
<dbReference type="PANTHER" id="PTHR13135:SF0">
    <property type="entry name" value="PHOSPHORYLATED ADAPTER RNA EXPORT PROTEIN"/>
    <property type="match status" value="1"/>
</dbReference>
<dbReference type="Pfam" id="PF10258">
    <property type="entry name" value="PHAX_RNA-bd"/>
    <property type="match status" value="2"/>
</dbReference>
<evidence type="ECO:0000256" key="6">
    <source>
        <dbReference type="ARBA" id="ARBA00022490"/>
    </source>
</evidence>
<reference evidence="13" key="1">
    <citation type="submission" date="2022-11" db="EMBL/GenBank/DDBJ databases">
        <authorList>
            <person name="Morgan W.R."/>
            <person name="Tartar A."/>
        </authorList>
    </citation>
    <scope>NUCLEOTIDE SEQUENCE</scope>
    <source>
        <strain evidence="13">ARSEF 373</strain>
    </source>
</reference>
<dbReference type="EMBL" id="DAKRPA010000086">
    <property type="protein sequence ID" value="DAZ99283.1"/>
    <property type="molecule type" value="Genomic_DNA"/>
</dbReference>
<dbReference type="InterPro" id="IPR019385">
    <property type="entry name" value="PHAX_RNA-binding_domain"/>
</dbReference>
<evidence type="ECO:0000256" key="1">
    <source>
        <dbReference type="ARBA" id="ARBA00004123"/>
    </source>
</evidence>
<evidence type="ECO:0000256" key="11">
    <source>
        <dbReference type="SAM" id="Coils"/>
    </source>
</evidence>
<keyword evidence="9" id="KW-0539">Nucleus</keyword>
<dbReference type="GO" id="GO:0003723">
    <property type="term" value="F:RNA binding"/>
    <property type="evidence" value="ECO:0007669"/>
    <property type="project" value="UniProtKB-KW"/>
</dbReference>
<keyword evidence="7" id="KW-0694">RNA-binding</keyword>
<dbReference type="GO" id="GO:0005634">
    <property type="term" value="C:nucleus"/>
    <property type="evidence" value="ECO:0007669"/>
    <property type="project" value="UniProtKB-SubCell"/>
</dbReference>
<keyword evidence="8" id="KW-0653">Protein transport</keyword>
<keyword evidence="5" id="KW-0813">Transport</keyword>
<feature type="domain" description="Phosphorylated adapter RNA export protein RNA-binding" evidence="12">
    <location>
        <begin position="76"/>
        <end position="106"/>
    </location>
</feature>
<name>A0AAV2Z113_9STRA</name>
<dbReference type="GO" id="GO:0005737">
    <property type="term" value="C:cytoplasm"/>
    <property type="evidence" value="ECO:0007669"/>
    <property type="project" value="UniProtKB-SubCell"/>
</dbReference>
<evidence type="ECO:0000256" key="9">
    <source>
        <dbReference type="ARBA" id="ARBA00023242"/>
    </source>
</evidence>
<keyword evidence="6" id="KW-0963">Cytoplasm</keyword>
<evidence type="ECO:0000256" key="8">
    <source>
        <dbReference type="ARBA" id="ARBA00022927"/>
    </source>
</evidence>
<dbReference type="GO" id="GO:0006408">
    <property type="term" value="P:snRNA export from nucleus"/>
    <property type="evidence" value="ECO:0007669"/>
    <property type="project" value="InterPro"/>
</dbReference>
<evidence type="ECO:0000313" key="13">
    <source>
        <dbReference type="EMBL" id="DAZ99283.1"/>
    </source>
</evidence>
<feature type="domain" description="Phosphorylated adapter RNA export protein RNA-binding" evidence="12">
    <location>
        <begin position="11"/>
        <end position="52"/>
    </location>
</feature>
<proteinExistence type="inferred from homology"/>
<evidence type="ECO:0000313" key="14">
    <source>
        <dbReference type="Proteomes" id="UP001146120"/>
    </source>
</evidence>
<dbReference type="InterPro" id="IPR038092">
    <property type="entry name" value="PHAX_RNA-binding_sf"/>
</dbReference>
<evidence type="ECO:0000259" key="12">
    <source>
        <dbReference type="Pfam" id="PF10258"/>
    </source>
</evidence>
<dbReference type="AlphaFoldDB" id="A0AAV2Z113"/>
<evidence type="ECO:0000256" key="2">
    <source>
        <dbReference type="ARBA" id="ARBA00004496"/>
    </source>
</evidence>
<protein>
    <recommendedName>
        <fullName evidence="4">Phosphorylated adapter RNA export protein</fullName>
    </recommendedName>
    <alternativeName>
        <fullName evidence="10">RNA U small nuclear RNA export adapter protein</fullName>
    </alternativeName>
</protein>
<dbReference type="GO" id="GO:0015031">
    <property type="term" value="P:protein transport"/>
    <property type="evidence" value="ECO:0007669"/>
    <property type="project" value="UniProtKB-KW"/>
</dbReference>
<gene>
    <name evidence="13" type="ORF">N0F65_005451</name>
</gene>